<dbReference type="Gene3D" id="3.40.50.720">
    <property type="entry name" value="NAD(P)-binding Rossmann-like Domain"/>
    <property type="match status" value="1"/>
</dbReference>
<dbReference type="InterPro" id="IPR051203">
    <property type="entry name" value="Polysaccharide_Synthase-Rel"/>
</dbReference>
<keyword evidence="4" id="KW-1185">Reference proteome</keyword>
<name>A0A5J6MWD0_9PROT</name>
<dbReference type="PANTHER" id="PTHR43318">
    <property type="entry name" value="UDP-N-ACETYLGLUCOSAMINE 4,6-DEHYDRATASE"/>
    <property type="match status" value="1"/>
</dbReference>
<dbReference type="OrthoDB" id="9803111at2"/>
<dbReference type="SUPFAM" id="SSF51735">
    <property type="entry name" value="NAD(P)-binding Rossmann-fold domains"/>
    <property type="match status" value="1"/>
</dbReference>
<evidence type="ECO:0000256" key="1">
    <source>
        <dbReference type="ARBA" id="ARBA00007430"/>
    </source>
</evidence>
<dbReference type="InterPro" id="IPR003869">
    <property type="entry name" value="Polysac_CapD-like"/>
</dbReference>
<dbReference type="KEGG" id="hadh:FRZ61_13680"/>
<dbReference type="Pfam" id="PF02719">
    <property type="entry name" value="Polysacc_synt_2"/>
    <property type="match status" value="1"/>
</dbReference>
<evidence type="ECO:0000313" key="3">
    <source>
        <dbReference type="EMBL" id="QEX21443.1"/>
    </source>
</evidence>
<dbReference type="CDD" id="cd05237">
    <property type="entry name" value="UDP_invert_4-6DH_SDR_e"/>
    <property type="match status" value="1"/>
</dbReference>
<proteinExistence type="inferred from homology"/>
<dbReference type="EMBL" id="CP042582">
    <property type="protein sequence ID" value="QEX21443.1"/>
    <property type="molecule type" value="Genomic_DNA"/>
</dbReference>
<reference evidence="3 4" key="1">
    <citation type="submission" date="2019-08" db="EMBL/GenBank/DDBJ databases">
        <title>Hyperibacter terrae gen. nov., sp. nov. and Hyperibacter viscosus sp. nov., two new members in the family Rhodospirillaceae isolated from the rhizosphere of Hypericum perforatum.</title>
        <authorList>
            <person name="Noviana Z."/>
        </authorList>
    </citation>
    <scope>NUCLEOTIDE SEQUENCE [LARGE SCALE GENOMIC DNA]</scope>
    <source>
        <strain evidence="3 4">R5959</strain>
    </source>
</reference>
<dbReference type="PANTHER" id="PTHR43318:SF2">
    <property type="entry name" value="UDP-N-ACETYLGLUCOSAMINE 4,6-DEHYDRATASE (INVERTING)"/>
    <property type="match status" value="1"/>
</dbReference>
<protein>
    <submittedName>
        <fullName evidence="3">Polysaccharide biosynthesis protein</fullName>
    </submittedName>
</protein>
<dbReference type="AlphaFoldDB" id="A0A5J6MWD0"/>
<evidence type="ECO:0000259" key="2">
    <source>
        <dbReference type="Pfam" id="PF02719"/>
    </source>
</evidence>
<dbReference type="Proteomes" id="UP000325797">
    <property type="component" value="Chromosome"/>
</dbReference>
<organism evidence="3 4">
    <name type="scientific">Hypericibacter adhaerens</name>
    <dbReference type="NCBI Taxonomy" id="2602016"/>
    <lineage>
        <taxon>Bacteria</taxon>
        <taxon>Pseudomonadati</taxon>
        <taxon>Pseudomonadota</taxon>
        <taxon>Alphaproteobacteria</taxon>
        <taxon>Rhodospirillales</taxon>
        <taxon>Dongiaceae</taxon>
        <taxon>Hypericibacter</taxon>
    </lineage>
</organism>
<comment type="similarity">
    <text evidence="1">Belongs to the polysaccharide synthase family.</text>
</comment>
<dbReference type="InterPro" id="IPR036291">
    <property type="entry name" value="NAD(P)-bd_dom_sf"/>
</dbReference>
<sequence length="354" mass="39142">MTIFQDKRVLITGGTGSLGKVLLRRLLAGELGLPKRVVVFSRDEAKQHALRVHYRRLRSPTDEVIYRNFADRLQFRIGDIRDLHALAAAMAEIDIVVNAAALKQVPTCEYFPEEAVRTNVGGAENIVRAIRDLHLPIETVVGVSTDKAVKPVNVMGMTKAIQERVLMRAGLDVPKTRFVMVRYGNVLASRGSVVPLFVEQIRTGGPVTVTDPVTTRFLLTLDDAVDTIAAALREGRSGEIYVPRVPAARILDLAKVMIGDRPIEIQITGMRPGEKIHEILISEEERLRTVRRGDYFVIAPILPELRRDSREAPAVSGEYSSADSLMPAAEIRALLERRSLMPAEAASSEEEILA</sequence>
<feature type="domain" description="Polysaccharide biosynthesis protein CapD-like" evidence="2">
    <location>
        <begin position="9"/>
        <end position="298"/>
    </location>
</feature>
<gene>
    <name evidence="3" type="ORF">FRZ61_13680</name>
</gene>
<evidence type="ECO:0000313" key="4">
    <source>
        <dbReference type="Proteomes" id="UP000325797"/>
    </source>
</evidence>
<accession>A0A5J6MWD0</accession>